<proteinExistence type="predicted"/>
<dbReference type="Gene3D" id="3.40.1420.30">
    <property type="match status" value="1"/>
</dbReference>
<gene>
    <name evidence="1" type="ORF">FEM55_09500</name>
</gene>
<dbReference type="Proteomes" id="UP000309788">
    <property type="component" value="Unassembled WGS sequence"/>
</dbReference>
<evidence type="ECO:0000313" key="2">
    <source>
        <dbReference type="Proteomes" id="UP000309788"/>
    </source>
</evidence>
<reference evidence="1 2" key="1">
    <citation type="submission" date="2019-05" db="EMBL/GenBank/DDBJ databases">
        <authorList>
            <person name="Qu J.-H."/>
        </authorList>
    </citation>
    <scope>NUCLEOTIDE SEQUENCE [LARGE SCALE GENOMIC DNA]</scope>
    <source>
        <strain evidence="1 2">Z12</strain>
    </source>
</reference>
<accession>A0A5R9KED7</accession>
<evidence type="ECO:0008006" key="3">
    <source>
        <dbReference type="Google" id="ProtNLM"/>
    </source>
</evidence>
<dbReference type="EMBL" id="VCEI01000021">
    <property type="protein sequence ID" value="TLU94463.1"/>
    <property type="molecule type" value="Genomic_DNA"/>
</dbReference>
<evidence type="ECO:0000313" key="1">
    <source>
        <dbReference type="EMBL" id="TLU94463.1"/>
    </source>
</evidence>
<dbReference type="OrthoDB" id="980012at2"/>
<dbReference type="AlphaFoldDB" id="A0A5R9KED7"/>
<dbReference type="SUPFAM" id="SSF160574">
    <property type="entry name" value="BT0923-like"/>
    <property type="match status" value="1"/>
</dbReference>
<name>A0A5R9KED7_9BACT</name>
<protein>
    <recommendedName>
        <fullName evidence="3">Beta-lactamase-inhibitor-like PepSY-like domain-containing protein</fullName>
    </recommendedName>
</protein>
<sequence>MHENSLIIYKKRKGEFMKRVSLLLVVLAGIWFSACQKNGSAVDPAVETADFESVVSTAARYSISTDSVTIGKCKGKLTEVAAADLPATVTDYVKATYAGSEIKFAAKDPSGKIIVAITLADGTAKGLLFNADGTFAEELKQHAHKAKLTKIEVSALPAAIKAYITANYAGSTVSTAATNADGAYFVAITTNDVVKVLLFNADGTFSKELEKSGKRHKKH</sequence>
<comment type="caution">
    <text evidence="1">The sequence shown here is derived from an EMBL/GenBank/DDBJ whole genome shotgun (WGS) entry which is preliminary data.</text>
</comment>
<organism evidence="1 2">
    <name type="scientific">Dyadobacter sediminis</name>
    <dbReference type="NCBI Taxonomy" id="1493691"/>
    <lineage>
        <taxon>Bacteria</taxon>
        <taxon>Pseudomonadati</taxon>
        <taxon>Bacteroidota</taxon>
        <taxon>Cytophagia</taxon>
        <taxon>Cytophagales</taxon>
        <taxon>Spirosomataceae</taxon>
        <taxon>Dyadobacter</taxon>
    </lineage>
</organism>
<keyword evidence="2" id="KW-1185">Reference proteome</keyword>